<keyword evidence="2" id="KW-1185">Reference proteome</keyword>
<comment type="caution">
    <text evidence="1">The sequence shown here is derived from an EMBL/GenBank/DDBJ whole genome shotgun (WGS) entry which is preliminary data.</text>
</comment>
<name>A0A2M9R6D5_9FLAO</name>
<dbReference type="EMBL" id="NIPO01000001">
    <property type="protein sequence ID" value="PJR04315.1"/>
    <property type="molecule type" value="Genomic_DNA"/>
</dbReference>
<reference evidence="1 2" key="1">
    <citation type="submission" date="2017-06" db="EMBL/GenBank/DDBJ databases">
        <title>Description of Avrilella dinanensis gen. nov. sp. nov.</title>
        <authorList>
            <person name="Leyer C."/>
            <person name="Sassi M."/>
            <person name="Minet J."/>
            <person name="Kayal S."/>
            <person name="Cattoir V."/>
        </authorList>
    </citation>
    <scope>NUCLEOTIDE SEQUENCE [LARGE SCALE GENOMIC DNA]</scope>
    <source>
        <strain evidence="1 2">UR159</strain>
    </source>
</reference>
<dbReference type="AlphaFoldDB" id="A0A2M9R6D5"/>
<sequence length="129" mass="15138">MGCINTVKTDVLSDKEDAEKIAEQLYSNLEKNEYQDAHKLFSSKFFDVTPPDSLNNIFQQIRTLGDYKHRTLADWSTFSVTGSRSKTEYMLNYVVEYTLYPAQEIIRMEKEEDEIFIISYEVYSDGFEQ</sequence>
<evidence type="ECO:0000313" key="1">
    <source>
        <dbReference type="EMBL" id="PJR04315.1"/>
    </source>
</evidence>
<accession>A0A2M9R6D5</accession>
<dbReference type="Proteomes" id="UP000231960">
    <property type="component" value="Unassembled WGS sequence"/>
</dbReference>
<protein>
    <submittedName>
        <fullName evidence="1">Uncharacterized protein</fullName>
    </submittedName>
</protein>
<gene>
    <name evidence="1" type="ORF">CDL10_07045</name>
</gene>
<organism evidence="1 2">
    <name type="scientific">Avrilella dinanensis</name>
    <dbReference type="NCBI Taxonomy" id="2008672"/>
    <lineage>
        <taxon>Bacteria</taxon>
        <taxon>Pseudomonadati</taxon>
        <taxon>Bacteroidota</taxon>
        <taxon>Flavobacteriia</taxon>
        <taxon>Flavobacteriales</taxon>
        <taxon>Flavobacteriaceae</taxon>
        <taxon>Avrilella</taxon>
    </lineage>
</organism>
<evidence type="ECO:0000313" key="2">
    <source>
        <dbReference type="Proteomes" id="UP000231960"/>
    </source>
</evidence>
<proteinExistence type="predicted"/>